<dbReference type="GO" id="GO:0000272">
    <property type="term" value="P:polysaccharide catabolic process"/>
    <property type="evidence" value="ECO:0007669"/>
    <property type="project" value="InterPro"/>
</dbReference>
<dbReference type="PROSITE" id="PS51257">
    <property type="entry name" value="PROKAR_LIPOPROTEIN"/>
    <property type="match status" value="1"/>
</dbReference>
<dbReference type="OrthoDB" id="1822303at2"/>
<reference evidence="2 3" key="1">
    <citation type="submission" date="2016-10" db="EMBL/GenBank/DDBJ databases">
        <authorList>
            <person name="de Groot N.N."/>
        </authorList>
    </citation>
    <scope>NUCLEOTIDE SEQUENCE [LARGE SCALE GENOMIC DNA]</scope>
    <source>
        <strain evidence="2 3">YAD2003</strain>
    </source>
</reference>
<dbReference type="EMBL" id="FNWV01000005">
    <property type="protein sequence ID" value="SEH62370.1"/>
    <property type="molecule type" value="Genomic_DNA"/>
</dbReference>
<evidence type="ECO:0000256" key="1">
    <source>
        <dbReference type="SAM" id="SignalP"/>
    </source>
</evidence>
<name>A0A1H6JK31_RUMFL</name>
<accession>A0A1H6JK31</accession>
<evidence type="ECO:0008006" key="4">
    <source>
        <dbReference type="Google" id="ProtNLM"/>
    </source>
</evidence>
<evidence type="ECO:0000313" key="3">
    <source>
        <dbReference type="Proteomes" id="UP000183190"/>
    </source>
</evidence>
<dbReference type="CDD" id="cd14256">
    <property type="entry name" value="Dockerin_I"/>
    <property type="match status" value="1"/>
</dbReference>
<feature type="chain" id="PRO_5010381151" description="Dockerin domain-containing protein" evidence="1">
    <location>
        <begin position="27"/>
        <end position="520"/>
    </location>
</feature>
<protein>
    <recommendedName>
        <fullName evidence="4">Dockerin domain-containing protein</fullName>
    </recommendedName>
</protein>
<dbReference type="AlphaFoldDB" id="A0A1H6JK31"/>
<proteinExistence type="predicted"/>
<dbReference type="SUPFAM" id="SSF63446">
    <property type="entry name" value="Type I dockerin domain"/>
    <property type="match status" value="1"/>
</dbReference>
<keyword evidence="1" id="KW-0732">Signal</keyword>
<evidence type="ECO:0000313" key="2">
    <source>
        <dbReference type="EMBL" id="SEH62370.1"/>
    </source>
</evidence>
<dbReference type="Gene3D" id="1.10.1330.10">
    <property type="entry name" value="Dockerin domain"/>
    <property type="match status" value="1"/>
</dbReference>
<dbReference type="Proteomes" id="UP000183190">
    <property type="component" value="Unassembled WGS sequence"/>
</dbReference>
<gene>
    <name evidence="2" type="ORF">SAMN02910265_01823</name>
</gene>
<feature type="signal peptide" evidence="1">
    <location>
        <begin position="1"/>
        <end position="26"/>
    </location>
</feature>
<sequence>MKKMINILLTASMLASCITVPFTAVAAQSQNVSVEASAEEENIRISDELKKDIDAGLEKIDVMMWCTFKIDYSKIIPRVNKAAEEYKTTLDTSVYSEEEINEMVGAYKNDLSQKKYEEAYAAITKEVCDFIGIDVSEANFTGTALRCSLTPEQIYKIAGTDRIKGKVIKQSEFVSGEELGYTPVDCSDSDITFDDIRGMSLDEFKVLFAENGMTEGLKYRLWSKDDMAQMNKIGRVWVLLEANPFPVSNEALADDYKVCWEDDKIIEEMGLPTDMFAIKQRGALTVDKGNGNAEYCAFEIIPITAQADDGMYAAWNYVQFNEYFAGFYYDYIACSGTPKENNDTPITTTTTLPEDVPITTTTVSVEVKEAMDKLNKYFEDNGLDAKCLTSAEYPSYYPPLVIEYVVENVTTEQKKQMLEFAEQNGISNELFTLVHIINGEKVYWEYATVNVKGDANCDGERDMSDVVLIMQALANPNKYGENGTAELHLTAQGKANADMDGDGLTVGDAQAIQKILLETN</sequence>
<organism evidence="2 3">
    <name type="scientific">Ruminococcus flavefaciens</name>
    <dbReference type="NCBI Taxonomy" id="1265"/>
    <lineage>
        <taxon>Bacteria</taxon>
        <taxon>Bacillati</taxon>
        <taxon>Bacillota</taxon>
        <taxon>Clostridia</taxon>
        <taxon>Eubacteriales</taxon>
        <taxon>Oscillospiraceae</taxon>
        <taxon>Ruminococcus</taxon>
    </lineage>
</organism>
<dbReference type="InterPro" id="IPR036439">
    <property type="entry name" value="Dockerin_dom_sf"/>
</dbReference>
<dbReference type="RefSeq" id="WP_074716625.1">
    <property type="nucleotide sequence ID" value="NZ_FNWV01000005.1"/>
</dbReference>